<name>A0A816Y6H7_9BILA</name>
<evidence type="ECO:0000313" key="1">
    <source>
        <dbReference type="EMBL" id="CAF2155309.1"/>
    </source>
</evidence>
<sequence length="117" mass="13602">MQTMYGNNQSASLEEALHIHLQQLWKFVTGGLPCKQCSPTTSCKPLDANKPEENVYIFAHYLQKLENIAENMIDFKRKNTEVSYVRNVKRWQNSAWETVNLSRRSQHDHGLRLGNIL</sequence>
<dbReference type="EMBL" id="CAJNRF010014149">
    <property type="protein sequence ID" value="CAF2155309.1"/>
    <property type="molecule type" value="Genomic_DNA"/>
</dbReference>
<comment type="caution">
    <text evidence="1">The sequence shown here is derived from an EMBL/GenBank/DDBJ whole genome shotgun (WGS) entry which is preliminary data.</text>
</comment>
<gene>
    <name evidence="1" type="ORF">WKI299_LOCUS31143</name>
</gene>
<evidence type="ECO:0000313" key="2">
    <source>
        <dbReference type="Proteomes" id="UP000663856"/>
    </source>
</evidence>
<accession>A0A816Y6H7</accession>
<dbReference type="Proteomes" id="UP000663856">
    <property type="component" value="Unassembled WGS sequence"/>
</dbReference>
<proteinExistence type="predicted"/>
<dbReference type="AlphaFoldDB" id="A0A816Y6H7"/>
<organism evidence="1 2">
    <name type="scientific">Rotaria magnacalcarata</name>
    <dbReference type="NCBI Taxonomy" id="392030"/>
    <lineage>
        <taxon>Eukaryota</taxon>
        <taxon>Metazoa</taxon>
        <taxon>Spiralia</taxon>
        <taxon>Gnathifera</taxon>
        <taxon>Rotifera</taxon>
        <taxon>Eurotatoria</taxon>
        <taxon>Bdelloidea</taxon>
        <taxon>Philodinida</taxon>
        <taxon>Philodinidae</taxon>
        <taxon>Rotaria</taxon>
    </lineage>
</organism>
<protein>
    <submittedName>
        <fullName evidence="1">Uncharacterized protein</fullName>
    </submittedName>
</protein>
<reference evidence="1" key="1">
    <citation type="submission" date="2021-02" db="EMBL/GenBank/DDBJ databases">
        <authorList>
            <person name="Nowell W R."/>
        </authorList>
    </citation>
    <scope>NUCLEOTIDE SEQUENCE</scope>
</reference>